<evidence type="ECO:0000313" key="2">
    <source>
        <dbReference type="EMBL" id="QCC52359.1"/>
    </source>
</evidence>
<sequence>MSSTATQTPIDVQTLAIRGSVAAVLSALANAALLWAVLETDLVEPFMALSYPPVLFLTVASAVGATLVYGLLTRRVSDPNRTFQRLAAVVLVVSLVPDLAILVFDEAATLGAVVVLMVMHVVVAAVSVASLTRL</sequence>
<dbReference type="GeneID" id="39849085"/>
<reference evidence="2 3" key="1">
    <citation type="journal article" date="2019" name="Nat. Commun.">
        <title>A new type of DNA phosphorothioation-based antiviral system in archaea.</title>
        <authorList>
            <person name="Xiong L."/>
            <person name="Liu S."/>
            <person name="Chen S."/>
            <person name="Xiao Y."/>
            <person name="Zhu B."/>
            <person name="Gao Y."/>
            <person name="Zhang Y."/>
            <person name="Chen B."/>
            <person name="Luo J."/>
            <person name="Deng Z."/>
            <person name="Chen X."/>
            <person name="Wang L."/>
            <person name="Chen S."/>
        </authorList>
    </citation>
    <scope>NUCLEOTIDE SEQUENCE [LARGE SCALE GENOMIC DNA]</scope>
    <source>
        <strain evidence="2 3">CBA1105</strain>
    </source>
</reference>
<keyword evidence="1" id="KW-0812">Transmembrane</keyword>
<evidence type="ECO:0000313" key="3">
    <source>
        <dbReference type="Proteomes" id="UP000296706"/>
    </source>
</evidence>
<dbReference type="EMBL" id="CP031310">
    <property type="protein sequence ID" value="QCC52359.1"/>
    <property type="molecule type" value="Genomic_DNA"/>
</dbReference>
<dbReference type="AlphaFoldDB" id="A0A4D6HEE8"/>
<dbReference type="InterPro" id="IPR045713">
    <property type="entry name" value="DUF6069"/>
</dbReference>
<organism evidence="2 3">
    <name type="scientific">Halapricum salinum</name>
    <dbReference type="NCBI Taxonomy" id="1457250"/>
    <lineage>
        <taxon>Archaea</taxon>
        <taxon>Methanobacteriati</taxon>
        <taxon>Methanobacteriota</taxon>
        <taxon>Stenosarchaea group</taxon>
        <taxon>Halobacteria</taxon>
        <taxon>Halobacteriales</taxon>
        <taxon>Haloarculaceae</taxon>
        <taxon>Halapricum</taxon>
    </lineage>
</organism>
<dbReference type="Pfam" id="PF19545">
    <property type="entry name" value="DUF6069"/>
    <property type="match status" value="1"/>
</dbReference>
<proteinExistence type="predicted"/>
<feature type="transmembrane region" description="Helical" evidence="1">
    <location>
        <begin position="21"/>
        <end position="38"/>
    </location>
</feature>
<feature type="transmembrane region" description="Helical" evidence="1">
    <location>
        <begin position="50"/>
        <end position="72"/>
    </location>
</feature>
<keyword evidence="1" id="KW-1133">Transmembrane helix</keyword>
<dbReference type="KEGG" id="hsn:DV733_14450"/>
<keyword evidence="1" id="KW-0472">Membrane</keyword>
<keyword evidence="3" id="KW-1185">Reference proteome</keyword>
<feature type="transmembrane region" description="Helical" evidence="1">
    <location>
        <begin position="84"/>
        <end position="104"/>
    </location>
</feature>
<accession>A0A4D6HEE8</accession>
<name>A0A4D6HEE8_9EURY</name>
<dbReference type="STRING" id="1457250.GCA_000755225_01758"/>
<dbReference type="RefSeq" id="WP_049992683.1">
    <property type="nucleotide sequence ID" value="NZ_CP031310.1"/>
</dbReference>
<protein>
    <submittedName>
        <fullName evidence="2">Uncharacterized protein</fullName>
    </submittedName>
</protein>
<feature type="transmembrane region" description="Helical" evidence="1">
    <location>
        <begin position="110"/>
        <end position="131"/>
    </location>
</feature>
<gene>
    <name evidence="2" type="ORF">DV733_14450</name>
</gene>
<dbReference type="Proteomes" id="UP000296706">
    <property type="component" value="Chromosome"/>
</dbReference>
<evidence type="ECO:0000256" key="1">
    <source>
        <dbReference type="SAM" id="Phobius"/>
    </source>
</evidence>